<dbReference type="AlphaFoldDB" id="A0A2K8Z6Q2"/>
<name>A0A2K8Z6Q2_9BACT</name>
<dbReference type="EMBL" id="CP025096">
    <property type="protein sequence ID" value="AUD05545.1"/>
    <property type="molecule type" value="Genomic_DNA"/>
</dbReference>
<accession>A0A2K8Z6Q2</accession>
<evidence type="ECO:0000259" key="1">
    <source>
        <dbReference type="Pfam" id="PF00534"/>
    </source>
</evidence>
<dbReference type="KEGG" id="spir:CWM47_29095"/>
<reference evidence="3 4" key="1">
    <citation type="submission" date="2017-11" db="EMBL/GenBank/DDBJ databases">
        <title>Taxonomic description and genome sequences of Spirosoma HA7 sp. nov., isolated from pollen microhabitat of Corylus avellana.</title>
        <authorList>
            <person name="Ambika Manirajan B."/>
            <person name="Suarez C."/>
            <person name="Ratering S."/>
            <person name="Geissler-Plaum R."/>
            <person name="Cardinale M."/>
            <person name="Sylvia S."/>
        </authorList>
    </citation>
    <scope>NUCLEOTIDE SEQUENCE [LARGE SCALE GENOMIC DNA]</scope>
    <source>
        <strain evidence="3 4">HA7</strain>
    </source>
</reference>
<feature type="domain" description="Glycosyl transferase family 1" evidence="1">
    <location>
        <begin position="189"/>
        <end position="337"/>
    </location>
</feature>
<keyword evidence="3" id="KW-0808">Transferase</keyword>
<dbReference type="Pfam" id="PF13439">
    <property type="entry name" value="Glyco_transf_4"/>
    <property type="match status" value="1"/>
</dbReference>
<dbReference type="Gene3D" id="3.40.50.2000">
    <property type="entry name" value="Glycogen Phosphorylase B"/>
    <property type="match status" value="2"/>
</dbReference>
<dbReference type="PANTHER" id="PTHR45947">
    <property type="entry name" value="SULFOQUINOVOSYL TRANSFERASE SQD2"/>
    <property type="match status" value="1"/>
</dbReference>
<dbReference type="SUPFAM" id="SSF53756">
    <property type="entry name" value="UDP-Glycosyltransferase/glycogen phosphorylase"/>
    <property type="match status" value="1"/>
</dbReference>
<dbReference type="GO" id="GO:0016757">
    <property type="term" value="F:glycosyltransferase activity"/>
    <property type="evidence" value="ECO:0007669"/>
    <property type="project" value="InterPro"/>
</dbReference>
<protein>
    <submittedName>
        <fullName evidence="3">Group 1 glycosyl transferase</fullName>
    </submittedName>
</protein>
<evidence type="ECO:0000259" key="2">
    <source>
        <dbReference type="Pfam" id="PF13439"/>
    </source>
</evidence>
<sequence length="375" mass="42819">MKIALSADWFYPAPVGGAATTIYWLAKTLTTAGHDVTVVATSQDIPSSIPHNRWLVRDCGRVIYTGNPHFYVPLRHIWYGWRAIRQADVVHLNSLFYPASFAWLICCRLLRKPIVWSPHGELSPAALAFRPRLKQFLLTLFRWFNSDVLFHAASAEERNQIRQHFGPDARIGEIRTMMELPMPIVRVARPYLLYIGRMHPIKGIDRLLEALSASTLFRGSEYSLLIAGSDSDKMYAWTLRELVRMLGISAKVSFIGVVQGEQKEQLYADAHLLILPSHAENFGNVVIESLAQGTPVVASTNTPWQILEEEQAGRWVQNEPDLLRQAIESFLTMPPSHYELYRERALQLARRDYDITANPTRWVDFYETARNLSTT</sequence>
<dbReference type="InterPro" id="IPR028098">
    <property type="entry name" value="Glyco_trans_4-like_N"/>
</dbReference>
<evidence type="ECO:0000313" key="3">
    <source>
        <dbReference type="EMBL" id="AUD05545.1"/>
    </source>
</evidence>
<dbReference type="InterPro" id="IPR050194">
    <property type="entry name" value="Glycosyltransferase_grp1"/>
</dbReference>
<dbReference type="PANTHER" id="PTHR45947:SF3">
    <property type="entry name" value="SULFOQUINOVOSYL TRANSFERASE SQD2"/>
    <property type="match status" value="1"/>
</dbReference>
<gene>
    <name evidence="3" type="ORF">CWM47_29095</name>
</gene>
<proteinExistence type="predicted"/>
<dbReference type="InterPro" id="IPR001296">
    <property type="entry name" value="Glyco_trans_1"/>
</dbReference>
<keyword evidence="4" id="KW-1185">Reference proteome</keyword>
<organism evidence="3 4">
    <name type="scientific">Spirosoma pollinicola</name>
    <dbReference type="NCBI Taxonomy" id="2057025"/>
    <lineage>
        <taxon>Bacteria</taxon>
        <taxon>Pseudomonadati</taxon>
        <taxon>Bacteroidota</taxon>
        <taxon>Cytophagia</taxon>
        <taxon>Cytophagales</taxon>
        <taxon>Cytophagaceae</taxon>
        <taxon>Spirosoma</taxon>
    </lineage>
</organism>
<dbReference type="RefSeq" id="WP_100992098.1">
    <property type="nucleotide sequence ID" value="NZ_CP025096.1"/>
</dbReference>
<feature type="domain" description="Glycosyltransferase subfamily 4-like N-terminal" evidence="2">
    <location>
        <begin position="15"/>
        <end position="171"/>
    </location>
</feature>
<dbReference type="CDD" id="cd03801">
    <property type="entry name" value="GT4_PimA-like"/>
    <property type="match status" value="1"/>
</dbReference>
<dbReference type="Proteomes" id="UP000232883">
    <property type="component" value="Chromosome"/>
</dbReference>
<dbReference type="OrthoDB" id="9790710at2"/>
<evidence type="ECO:0000313" key="4">
    <source>
        <dbReference type="Proteomes" id="UP000232883"/>
    </source>
</evidence>
<dbReference type="Pfam" id="PF00534">
    <property type="entry name" value="Glycos_transf_1"/>
    <property type="match status" value="1"/>
</dbReference>